<sequence length="105" mass="11964">MGHPPQLIWHPMTSYSHIEINYVDSDSTLEKKQVRQNMFGLPQSDWKSALKIAGAKVKYKRQVTANPSQNDVQEDMILVNDKSLKILDMSESSSAGVQYRGNKHF</sequence>
<accession>A0A8X6NVQ4</accession>
<dbReference type="EMBL" id="BMAW01013469">
    <property type="protein sequence ID" value="GFT34224.1"/>
    <property type="molecule type" value="Genomic_DNA"/>
</dbReference>
<dbReference type="AlphaFoldDB" id="A0A8X6NVQ4"/>
<organism evidence="1 2">
    <name type="scientific">Nephila pilipes</name>
    <name type="common">Giant wood spider</name>
    <name type="synonym">Nephila maculata</name>
    <dbReference type="NCBI Taxonomy" id="299642"/>
    <lineage>
        <taxon>Eukaryota</taxon>
        <taxon>Metazoa</taxon>
        <taxon>Ecdysozoa</taxon>
        <taxon>Arthropoda</taxon>
        <taxon>Chelicerata</taxon>
        <taxon>Arachnida</taxon>
        <taxon>Araneae</taxon>
        <taxon>Araneomorphae</taxon>
        <taxon>Entelegynae</taxon>
        <taxon>Araneoidea</taxon>
        <taxon>Nephilidae</taxon>
        <taxon>Nephila</taxon>
    </lineage>
</organism>
<dbReference type="Proteomes" id="UP000887013">
    <property type="component" value="Unassembled WGS sequence"/>
</dbReference>
<proteinExistence type="predicted"/>
<evidence type="ECO:0000313" key="2">
    <source>
        <dbReference type="Proteomes" id="UP000887013"/>
    </source>
</evidence>
<gene>
    <name evidence="1" type="ORF">NPIL_504371</name>
</gene>
<name>A0A8X6NVQ4_NEPPI</name>
<protein>
    <submittedName>
        <fullName evidence="1">Uncharacterized protein</fullName>
    </submittedName>
</protein>
<evidence type="ECO:0000313" key="1">
    <source>
        <dbReference type="EMBL" id="GFT34224.1"/>
    </source>
</evidence>
<reference evidence="1" key="1">
    <citation type="submission" date="2020-08" db="EMBL/GenBank/DDBJ databases">
        <title>Multicomponent nature underlies the extraordinary mechanical properties of spider dragline silk.</title>
        <authorList>
            <person name="Kono N."/>
            <person name="Nakamura H."/>
            <person name="Mori M."/>
            <person name="Yoshida Y."/>
            <person name="Ohtoshi R."/>
            <person name="Malay A.D."/>
            <person name="Moran D.A.P."/>
            <person name="Tomita M."/>
            <person name="Numata K."/>
            <person name="Arakawa K."/>
        </authorList>
    </citation>
    <scope>NUCLEOTIDE SEQUENCE</scope>
</reference>
<comment type="caution">
    <text evidence="1">The sequence shown here is derived from an EMBL/GenBank/DDBJ whole genome shotgun (WGS) entry which is preliminary data.</text>
</comment>
<keyword evidence="2" id="KW-1185">Reference proteome</keyword>